<feature type="region of interest" description="Disordered" evidence="4">
    <location>
        <begin position="263"/>
        <end position="325"/>
    </location>
</feature>
<protein>
    <submittedName>
        <fullName evidence="6">Uncharacterized protein</fullName>
    </submittedName>
</protein>
<dbReference type="RefSeq" id="XP_017026365.1">
    <property type="nucleotide sequence ID" value="XM_017170876.2"/>
</dbReference>
<proteinExistence type="inferred from homology"/>
<dbReference type="InterPro" id="IPR038635">
    <property type="entry name" value="CCR4-NOT_su2/3/5_C_sf"/>
</dbReference>
<sequence length="325" mass="35323">MPRRRRSRRKLNPSIALRKKNQESAGHSSRSKSEPPLPPTVPDSPKAKPPKSEPPSEEVTGEAASTSSGEVGNEAEYKLFPEVFEKPPLGLLPTFADVFGQPSYENGYQPKDVPPAAAPTSSSSSTSTFASTSQGCGCPGIQSTADGHFTQIPATMLNDSFGMTGLLAAIRSTVTEPGSTQLIFGEDLTTYGLDLAAQGDIYVHFNGPFTMEPPERSSMDCALELGMRAMRDAMDRYPPLPPFWDPFVPETRNLGLLGVDGKKLASDQGQEPKMATKPESKSEPKTEPVKESKEDPPLTPPERSRDRERNPKSGIQNKKKKSKHR</sequence>
<dbReference type="GO" id="GO:0030015">
    <property type="term" value="C:CCR4-NOT core complex"/>
    <property type="evidence" value="ECO:0007669"/>
    <property type="project" value="InterPro"/>
</dbReference>
<keyword evidence="5" id="KW-1185">Reference proteome</keyword>
<feature type="compositionally biased region" description="Low complexity" evidence="4">
    <location>
        <begin position="118"/>
        <end position="133"/>
    </location>
</feature>
<feature type="compositionally biased region" description="Basic and acidic residues" evidence="4">
    <location>
        <begin position="274"/>
        <end position="311"/>
    </location>
</feature>
<dbReference type="PANTHER" id="PTHR23326">
    <property type="entry name" value="CCR4 NOT-RELATED"/>
    <property type="match status" value="1"/>
</dbReference>
<feature type="compositionally biased region" description="Basic residues" evidence="4">
    <location>
        <begin position="1"/>
        <end position="11"/>
    </location>
</feature>
<dbReference type="Proteomes" id="UP001652661">
    <property type="component" value="Chromosome 3L"/>
</dbReference>
<dbReference type="InterPro" id="IPR040168">
    <property type="entry name" value="Not2/3/5"/>
</dbReference>
<evidence type="ECO:0000313" key="6">
    <source>
        <dbReference type="RefSeq" id="XP_017026365.1"/>
    </source>
</evidence>
<evidence type="ECO:0000313" key="5">
    <source>
        <dbReference type="Proteomes" id="UP001652661"/>
    </source>
</evidence>
<comment type="similarity">
    <text evidence="1">Belongs to the CNOT2/3/5 family.</text>
</comment>
<feature type="region of interest" description="Disordered" evidence="4">
    <location>
        <begin position="106"/>
        <end position="136"/>
    </location>
</feature>
<dbReference type="GeneID" id="108077512"/>
<organism evidence="5 6">
    <name type="scientific">Drosophila kikkawai</name>
    <name type="common">Fruit fly</name>
    <dbReference type="NCBI Taxonomy" id="30033"/>
    <lineage>
        <taxon>Eukaryota</taxon>
        <taxon>Metazoa</taxon>
        <taxon>Ecdysozoa</taxon>
        <taxon>Arthropoda</taxon>
        <taxon>Hexapoda</taxon>
        <taxon>Insecta</taxon>
        <taxon>Pterygota</taxon>
        <taxon>Neoptera</taxon>
        <taxon>Endopterygota</taxon>
        <taxon>Diptera</taxon>
        <taxon>Brachycera</taxon>
        <taxon>Muscomorpha</taxon>
        <taxon>Ephydroidea</taxon>
        <taxon>Drosophilidae</taxon>
        <taxon>Drosophila</taxon>
        <taxon>Sophophora</taxon>
    </lineage>
</organism>
<evidence type="ECO:0000256" key="4">
    <source>
        <dbReference type="SAM" id="MobiDB-lite"/>
    </source>
</evidence>
<gene>
    <name evidence="6" type="primary">LOC108077512</name>
</gene>
<dbReference type="AlphaFoldDB" id="A0A6P4IDM0"/>
<accession>A0A6P4IDM0</accession>
<keyword evidence="3" id="KW-0804">Transcription</keyword>
<feature type="region of interest" description="Disordered" evidence="4">
    <location>
        <begin position="1"/>
        <end position="73"/>
    </location>
</feature>
<evidence type="ECO:0000256" key="3">
    <source>
        <dbReference type="ARBA" id="ARBA00023163"/>
    </source>
</evidence>
<reference evidence="6" key="1">
    <citation type="submission" date="2025-08" db="UniProtKB">
        <authorList>
            <consortium name="RefSeq"/>
        </authorList>
    </citation>
    <scope>IDENTIFICATION</scope>
    <source>
        <strain evidence="6">14028-0561.14</strain>
        <tissue evidence="6">Whole fly</tissue>
    </source>
</reference>
<keyword evidence="2" id="KW-0805">Transcription regulation</keyword>
<dbReference type="Gene3D" id="2.30.30.1020">
    <property type="entry name" value="CCR4-NOT complex subunit 2/3/5, C-terminal domain"/>
    <property type="match status" value="1"/>
</dbReference>
<name>A0A6P4IDM0_DROKI</name>
<evidence type="ECO:0000256" key="2">
    <source>
        <dbReference type="ARBA" id="ARBA00023015"/>
    </source>
</evidence>
<dbReference type="OrthoDB" id="25391at2759"/>
<evidence type="ECO:0000256" key="1">
    <source>
        <dbReference type="ARBA" id="ARBA00007682"/>
    </source>
</evidence>